<dbReference type="AlphaFoldDB" id="A0A5C3NA68"/>
<evidence type="ECO:0000259" key="3">
    <source>
        <dbReference type="PROSITE" id="PS50076"/>
    </source>
</evidence>
<reference evidence="4 5" key="1">
    <citation type="journal article" date="2019" name="Nat. Ecol. Evol.">
        <title>Megaphylogeny resolves global patterns of mushroom evolution.</title>
        <authorList>
            <person name="Varga T."/>
            <person name="Krizsan K."/>
            <person name="Foldi C."/>
            <person name="Dima B."/>
            <person name="Sanchez-Garcia M."/>
            <person name="Sanchez-Ramirez S."/>
            <person name="Szollosi G.J."/>
            <person name="Szarkandi J.G."/>
            <person name="Papp V."/>
            <person name="Albert L."/>
            <person name="Andreopoulos W."/>
            <person name="Angelini C."/>
            <person name="Antonin V."/>
            <person name="Barry K.W."/>
            <person name="Bougher N.L."/>
            <person name="Buchanan P."/>
            <person name="Buyck B."/>
            <person name="Bense V."/>
            <person name="Catcheside P."/>
            <person name="Chovatia M."/>
            <person name="Cooper J."/>
            <person name="Damon W."/>
            <person name="Desjardin D."/>
            <person name="Finy P."/>
            <person name="Geml J."/>
            <person name="Haridas S."/>
            <person name="Hughes K."/>
            <person name="Justo A."/>
            <person name="Karasinski D."/>
            <person name="Kautmanova I."/>
            <person name="Kiss B."/>
            <person name="Kocsube S."/>
            <person name="Kotiranta H."/>
            <person name="LaButti K.M."/>
            <person name="Lechner B.E."/>
            <person name="Liimatainen K."/>
            <person name="Lipzen A."/>
            <person name="Lukacs Z."/>
            <person name="Mihaltcheva S."/>
            <person name="Morgado L.N."/>
            <person name="Niskanen T."/>
            <person name="Noordeloos M.E."/>
            <person name="Ohm R.A."/>
            <person name="Ortiz-Santana B."/>
            <person name="Ovrebo C."/>
            <person name="Racz N."/>
            <person name="Riley R."/>
            <person name="Savchenko A."/>
            <person name="Shiryaev A."/>
            <person name="Soop K."/>
            <person name="Spirin V."/>
            <person name="Szebenyi C."/>
            <person name="Tomsovsky M."/>
            <person name="Tulloss R.E."/>
            <person name="Uehling J."/>
            <person name="Grigoriev I.V."/>
            <person name="Vagvolgyi C."/>
            <person name="Papp T."/>
            <person name="Martin F.M."/>
            <person name="Miettinen O."/>
            <person name="Hibbett D.S."/>
            <person name="Nagy L.G."/>
        </authorList>
    </citation>
    <scope>NUCLEOTIDE SEQUENCE [LARGE SCALE GENOMIC DNA]</scope>
    <source>
        <strain evidence="4 5">OMC1185</strain>
    </source>
</reference>
<gene>
    <name evidence="4" type="ORF">OE88DRAFT_1600073</name>
</gene>
<dbReference type="OrthoDB" id="445556at2759"/>
<accession>A0A5C3NA68</accession>
<dbReference type="PROSITE" id="PS50076">
    <property type="entry name" value="DNAJ_2"/>
    <property type="match status" value="1"/>
</dbReference>
<dbReference type="InterPro" id="IPR051938">
    <property type="entry name" value="Apopto_cytoskel_mod"/>
</dbReference>
<feature type="non-terminal residue" evidence="4">
    <location>
        <position position="1"/>
    </location>
</feature>
<dbReference type="PANTHER" id="PTHR44145:SF3">
    <property type="entry name" value="DNAJ HOMOLOG SUBFAMILY A MEMBER 3, MITOCHONDRIAL"/>
    <property type="match status" value="1"/>
</dbReference>
<name>A0A5C3NA68_9AGAM</name>
<feature type="compositionally biased region" description="Polar residues" evidence="2">
    <location>
        <begin position="1"/>
        <end position="10"/>
    </location>
</feature>
<feature type="region of interest" description="Disordered" evidence="2">
    <location>
        <begin position="1"/>
        <end position="20"/>
    </location>
</feature>
<evidence type="ECO:0000313" key="4">
    <source>
        <dbReference type="EMBL" id="TFK54253.1"/>
    </source>
</evidence>
<evidence type="ECO:0000313" key="5">
    <source>
        <dbReference type="Proteomes" id="UP000305948"/>
    </source>
</evidence>
<keyword evidence="1" id="KW-0143">Chaperone</keyword>
<organism evidence="4 5">
    <name type="scientific">Heliocybe sulcata</name>
    <dbReference type="NCBI Taxonomy" id="5364"/>
    <lineage>
        <taxon>Eukaryota</taxon>
        <taxon>Fungi</taxon>
        <taxon>Dikarya</taxon>
        <taxon>Basidiomycota</taxon>
        <taxon>Agaricomycotina</taxon>
        <taxon>Agaricomycetes</taxon>
        <taxon>Gloeophyllales</taxon>
        <taxon>Gloeophyllaceae</taxon>
        <taxon>Heliocybe</taxon>
    </lineage>
</organism>
<dbReference type="SUPFAM" id="SSF46565">
    <property type="entry name" value="Chaperone J-domain"/>
    <property type="match status" value="1"/>
</dbReference>
<protein>
    <recommendedName>
        <fullName evidence="3">J domain-containing protein</fullName>
    </recommendedName>
</protein>
<proteinExistence type="predicted"/>
<dbReference type="SMART" id="SM00271">
    <property type="entry name" value="DnaJ"/>
    <property type="match status" value="1"/>
</dbReference>
<dbReference type="InterPro" id="IPR036869">
    <property type="entry name" value="J_dom_sf"/>
</dbReference>
<dbReference type="PRINTS" id="PR00625">
    <property type="entry name" value="JDOMAIN"/>
</dbReference>
<dbReference type="InterPro" id="IPR001623">
    <property type="entry name" value="DnaJ_domain"/>
</dbReference>
<dbReference type="PANTHER" id="PTHR44145">
    <property type="entry name" value="DNAJ HOMOLOG SUBFAMILY A MEMBER 3, MITOCHONDRIAL"/>
    <property type="match status" value="1"/>
</dbReference>
<keyword evidence="5" id="KW-1185">Reference proteome</keyword>
<dbReference type="STRING" id="5364.A0A5C3NA68"/>
<feature type="non-terminal residue" evidence="4">
    <location>
        <position position="132"/>
    </location>
</feature>
<sequence length="132" mass="15189">RWASSSSNQYPFPAHPHPTPHQIFHLPSSAPQEDIKARYYELVRMYHPDSPLSRSVSPETAEARFHAISAAYKILQGKSMDPGSPDIGLRQDYHNLSTAIWKERQRRRAELKVGMDDKWKDRLLLGSVLLVR</sequence>
<evidence type="ECO:0000256" key="1">
    <source>
        <dbReference type="ARBA" id="ARBA00023186"/>
    </source>
</evidence>
<dbReference type="Gene3D" id="1.10.287.110">
    <property type="entry name" value="DnaJ domain"/>
    <property type="match status" value="1"/>
</dbReference>
<evidence type="ECO:0000256" key="2">
    <source>
        <dbReference type="SAM" id="MobiDB-lite"/>
    </source>
</evidence>
<dbReference type="Proteomes" id="UP000305948">
    <property type="component" value="Unassembled WGS sequence"/>
</dbReference>
<dbReference type="Pfam" id="PF00226">
    <property type="entry name" value="DnaJ"/>
    <property type="match status" value="1"/>
</dbReference>
<dbReference type="EMBL" id="ML213506">
    <property type="protein sequence ID" value="TFK54253.1"/>
    <property type="molecule type" value="Genomic_DNA"/>
</dbReference>
<feature type="domain" description="J" evidence="3">
    <location>
        <begin position="19"/>
        <end position="97"/>
    </location>
</feature>
<dbReference type="CDD" id="cd06257">
    <property type="entry name" value="DnaJ"/>
    <property type="match status" value="1"/>
</dbReference>